<sequence length="50" mass="5402">MQTKAAVTFGSGEPFEIKDITIDEPQTNEVLIRLVGTGICHTDILAQTQA</sequence>
<proteinExistence type="predicted"/>
<reference evidence="2" key="1">
    <citation type="journal article" date="2019" name="Int. J. Syst. Evol. Microbiol.">
        <title>The Global Catalogue of Microorganisms (GCM) 10K type strain sequencing project: providing services to taxonomists for standard genome sequencing and annotation.</title>
        <authorList>
            <consortium name="The Broad Institute Genomics Platform"/>
            <consortium name="The Broad Institute Genome Sequencing Center for Infectious Disease"/>
            <person name="Wu L."/>
            <person name="Ma J."/>
        </authorList>
    </citation>
    <scope>NUCLEOTIDE SEQUENCE [LARGE SCALE GENOMIC DNA]</scope>
    <source>
        <strain evidence="2">CGMCC 1.12295</strain>
    </source>
</reference>
<dbReference type="EMBL" id="JBHUEO010000073">
    <property type="protein sequence ID" value="MFD1708381.1"/>
    <property type="molecule type" value="Genomic_DNA"/>
</dbReference>
<organism evidence="1 2">
    <name type="scientific">Siminovitchia sediminis</name>
    <dbReference type="NCBI Taxonomy" id="1274353"/>
    <lineage>
        <taxon>Bacteria</taxon>
        <taxon>Bacillati</taxon>
        <taxon>Bacillota</taxon>
        <taxon>Bacilli</taxon>
        <taxon>Bacillales</taxon>
        <taxon>Bacillaceae</taxon>
        <taxon>Siminovitchia</taxon>
    </lineage>
</organism>
<comment type="caution">
    <text evidence="1">The sequence shown here is derived from an EMBL/GenBank/DDBJ whole genome shotgun (WGS) entry which is preliminary data.</text>
</comment>
<name>A0ABW4KM90_9BACI</name>
<accession>A0ABW4KM90</accession>
<dbReference type="RefSeq" id="WP_235372130.1">
    <property type="nucleotide sequence ID" value="NZ_JBHUEO010000073.1"/>
</dbReference>
<evidence type="ECO:0000313" key="2">
    <source>
        <dbReference type="Proteomes" id="UP001597301"/>
    </source>
</evidence>
<dbReference type="Gene3D" id="3.90.180.10">
    <property type="entry name" value="Medium-chain alcohol dehydrogenases, catalytic domain"/>
    <property type="match status" value="1"/>
</dbReference>
<keyword evidence="2" id="KW-1185">Reference proteome</keyword>
<gene>
    <name evidence="1" type="ORF">ACFSCZ_16840</name>
</gene>
<evidence type="ECO:0000313" key="1">
    <source>
        <dbReference type="EMBL" id="MFD1708381.1"/>
    </source>
</evidence>
<dbReference type="Proteomes" id="UP001597301">
    <property type="component" value="Unassembled WGS sequence"/>
</dbReference>
<evidence type="ECO:0008006" key="3">
    <source>
        <dbReference type="Google" id="ProtNLM"/>
    </source>
</evidence>
<protein>
    <recommendedName>
        <fullName evidence="3">Alcohol dehydrogenase</fullName>
    </recommendedName>
</protein>
<dbReference type="SUPFAM" id="SSF50129">
    <property type="entry name" value="GroES-like"/>
    <property type="match status" value="1"/>
</dbReference>
<dbReference type="InterPro" id="IPR011032">
    <property type="entry name" value="GroES-like_sf"/>
</dbReference>